<proteinExistence type="predicted"/>
<organism evidence="1 2">
    <name type="scientific">Enterobacter cloacae</name>
    <dbReference type="NCBI Taxonomy" id="550"/>
    <lineage>
        <taxon>Bacteria</taxon>
        <taxon>Pseudomonadati</taxon>
        <taxon>Pseudomonadota</taxon>
        <taxon>Gammaproteobacteria</taxon>
        <taxon>Enterobacterales</taxon>
        <taxon>Enterobacteriaceae</taxon>
        <taxon>Enterobacter</taxon>
        <taxon>Enterobacter cloacae complex</taxon>
    </lineage>
</organism>
<dbReference type="EMBL" id="RHWT01000082">
    <property type="protein sequence ID" value="RSB22976.1"/>
    <property type="molecule type" value="Genomic_DNA"/>
</dbReference>
<gene>
    <name evidence="1" type="ORF">EGK68_25555</name>
</gene>
<dbReference type="Proteomes" id="UP000275321">
    <property type="component" value="Unassembled WGS sequence"/>
</dbReference>
<dbReference type="AlphaFoldDB" id="A0A3R8Z9V0"/>
<evidence type="ECO:0000313" key="2">
    <source>
        <dbReference type="Proteomes" id="UP000275321"/>
    </source>
</evidence>
<sequence length="107" mass="12653">MQLFDEERFALVFTLSNQFINLDELLINADVLQRNRTGVGFFTTVRLQCSLPVLESMTTYWERNFEHKNMPYGGCFMVYLMGNDVFEIEAVAYESNWPEPFIKENFM</sequence>
<evidence type="ECO:0000313" key="1">
    <source>
        <dbReference type="EMBL" id="RSB22976.1"/>
    </source>
</evidence>
<accession>A0A3R8Z9V0</accession>
<dbReference type="RefSeq" id="WP_125366803.1">
    <property type="nucleotide sequence ID" value="NZ_JADILH010000056.1"/>
</dbReference>
<name>A0A3R8Z9V0_ENTCL</name>
<comment type="caution">
    <text evidence="1">The sequence shown here is derived from an EMBL/GenBank/DDBJ whole genome shotgun (WGS) entry which is preliminary data.</text>
</comment>
<reference evidence="1 2" key="1">
    <citation type="submission" date="2018-10" db="EMBL/GenBank/DDBJ databases">
        <title>Transmission dynamics of multidrug resistant bacteria on intensive care unit surfaces.</title>
        <authorList>
            <person name="D'Souza A.W."/>
            <person name="Potter R.F."/>
            <person name="Wallace M."/>
            <person name="Shupe A."/>
            <person name="Patel S."/>
            <person name="Sun S."/>
            <person name="Gul D."/>
            <person name="Kwon J.H."/>
            <person name="Andleeb S."/>
            <person name="Burnham C.-A.D."/>
            <person name="Dantas G."/>
        </authorList>
    </citation>
    <scope>NUCLEOTIDE SEQUENCE [LARGE SCALE GENOMIC DNA]</scope>
    <source>
        <strain evidence="1 2">EC_073</strain>
    </source>
</reference>
<protein>
    <submittedName>
        <fullName evidence="1">Uncharacterized protein</fullName>
    </submittedName>
</protein>